<keyword evidence="2" id="KW-1015">Disulfide bond</keyword>
<name>A0A0F9JRH9_9ZZZZ</name>
<evidence type="ECO:0000256" key="2">
    <source>
        <dbReference type="ARBA" id="ARBA00023157"/>
    </source>
</evidence>
<evidence type="ECO:0000259" key="4">
    <source>
        <dbReference type="SMART" id="SM00560"/>
    </source>
</evidence>
<feature type="non-terminal residue" evidence="5">
    <location>
        <position position="1"/>
    </location>
</feature>
<dbReference type="EMBL" id="LAZR01015602">
    <property type="protein sequence ID" value="KKM08201.1"/>
    <property type="molecule type" value="Genomic_DNA"/>
</dbReference>
<proteinExistence type="predicted"/>
<comment type="caution">
    <text evidence="5">The sequence shown here is derived from an EMBL/GenBank/DDBJ whole genome shotgun (WGS) entry which is preliminary data.</text>
</comment>
<reference evidence="5" key="1">
    <citation type="journal article" date="2015" name="Nature">
        <title>Complex archaea that bridge the gap between prokaryotes and eukaryotes.</title>
        <authorList>
            <person name="Spang A."/>
            <person name="Saw J.H."/>
            <person name="Jorgensen S.L."/>
            <person name="Zaremba-Niedzwiedzka K."/>
            <person name="Martijn J."/>
            <person name="Lind A.E."/>
            <person name="van Eijk R."/>
            <person name="Schleper C."/>
            <person name="Guy L."/>
            <person name="Ettema T.J."/>
        </authorList>
    </citation>
    <scope>NUCLEOTIDE SEQUENCE</scope>
</reference>
<accession>A0A0F9JRH9</accession>
<dbReference type="Gene3D" id="3.60.60.10">
    <property type="entry name" value="Penicillin V Acylase, Chain A"/>
    <property type="match status" value="1"/>
</dbReference>
<evidence type="ECO:0000256" key="3">
    <source>
        <dbReference type="SAM" id="MobiDB-lite"/>
    </source>
</evidence>
<dbReference type="Pfam" id="PF03417">
    <property type="entry name" value="AAT"/>
    <property type="match status" value="1"/>
</dbReference>
<feature type="region of interest" description="Disordered" evidence="3">
    <location>
        <begin position="482"/>
        <end position="519"/>
    </location>
</feature>
<keyword evidence="1" id="KW-0732">Signal</keyword>
<dbReference type="InterPro" id="IPR005079">
    <property type="entry name" value="Peptidase_C45_hydrolase"/>
</dbReference>
<dbReference type="InterPro" id="IPR013320">
    <property type="entry name" value="ConA-like_dom_sf"/>
</dbReference>
<organism evidence="5">
    <name type="scientific">marine sediment metagenome</name>
    <dbReference type="NCBI Taxonomy" id="412755"/>
    <lineage>
        <taxon>unclassified sequences</taxon>
        <taxon>metagenomes</taxon>
        <taxon>ecological metagenomes</taxon>
    </lineage>
</organism>
<dbReference type="SMART" id="SM00560">
    <property type="entry name" value="LamGL"/>
    <property type="match status" value="1"/>
</dbReference>
<dbReference type="InterPro" id="IPR029055">
    <property type="entry name" value="Ntn_hydrolases_N"/>
</dbReference>
<evidence type="ECO:0000256" key="1">
    <source>
        <dbReference type="ARBA" id="ARBA00022729"/>
    </source>
</evidence>
<dbReference type="SUPFAM" id="SSF56235">
    <property type="entry name" value="N-terminal nucleophile aminohydrolases (Ntn hydrolases)"/>
    <property type="match status" value="1"/>
</dbReference>
<feature type="compositionally biased region" description="Basic residues" evidence="3">
    <location>
        <begin position="509"/>
        <end position="519"/>
    </location>
</feature>
<dbReference type="AlphaFoldDB" id="A0A0F9JRH9"/>
<sequence>PPVSACTFFMKTQDGQTLAGNSEDYYEADTCAVFLPPTKGKYGRVYFGWTHVWMQGGINDQGLAYDIMALWPKEHVRPPEGRKRVPGRLGVIRKIMEECATVEEALKVMSAHVNPLAGNANLMLVDAAGGSAIVEGYTVYRRKGPFQICTNFRWAKVARGKWPCRRYRAADARLKDAKVTVKVFRDVLRAVHQPLKKGRGTLYSNIYDLKNLRIYLYLMHDFKRVHIMDVKKELAKGPRVVYLNEYFPDNPRDAQFRKRYETARREAYAEAVAKLGPKRKVSTDAGPVLDLALDGDAKDAGPHGLHGKVTGLKACADRRGKAGAAMAFAGAGGIEIPDHPGLDLSAGDFTISMWLKAGAEGMARHQVILDKAARGKLDYWLFLAGGRLEVRFKGKNACLSAPGALTANRWYHVALRQDVKAFRLTLFVDGRERLMTMLHSTPARSGGPLRLGCSGVLGKGTFYGAMDELRIYQRPLSNAEISALSGTGKQRAGRPGGPGTASKRDRTRAQRSRRNGQTE</sequence>
<dbReference type="SUPFAM" id="SSF49899">
    <property type="entry name" value="Concanavalin A-like lectins/glucanases"/>
    <property type="match status" value="1"/>
</dbReference>
<dbReference type="Gene3D" id="2.60.120.200">
    <property type="match status" value="1"/>
</dbReference>
<dbReference type="InterPro" id="IPR006558">
    <property type="entry name" value="LamG-like"/>
</dbReference>
<protein>
    <recommendedName>
        <fullName evidence="4">LamG-like jellyroll fold domain-containing protein</fullName>
    </recommendedName>
</protein>
<feature type="domain" description="LamG-like jellyroll fold" evidence="4">
    <location>
        <begin position="347"/>
        <end position="479"/>
    </location>
</feature>
<evidence type="ECO:0000313" key="5">
    <source>
        <dbReference type="EMBL" id="KKM08201.1"/>
    </source>
</evidence>
<gene>
    <name evidence="5" type="ORF">LCGC14_1726230</name>
</gene>
<dbReference type="Pfam" id="PF13385">
    <property type="entry name" value="Laminin_G_3"/>
    <property type="match status" value="1"/>
</dbReference>